<evidence type="ECO:0000313" key="1">
    <source>
        <dbReference type="EMBL" id="KAD5317571.1"/>
    </source>
</evidence>
<reference evidence="1 2" key="1">
    <citation type="submission" date="2019-05" db="EMBL/GenBank/DDBJ databases">
        <title>Mikania micrantha, genome provides insights into the molecular mechanism of rapid growth.</title>
        <authorList>
            <person name="Liu B."/>
        </authorList>
    </citation>
    <scope>NUCLEOTIDE SEQUENCE [LARGE SCALE GENOMIC DNA]</scope>
    <source>
        <strain evidence="1">NLD-2019</strain>
        <tissue evidence="1">Leaf</tissue>
    </source>
</reference>
<dbReference type="AlphaFoldDB" id="A0A5N6NS91"/>
<dbReference type="EMBL" id="SZYD01000009">
    <property type="protein sequence ID" value="KAD5317571.1"/>
    <property type="molecule type" value="Genomic_DNA"/>
</dbReference>
<gene>
    <name evidence="1" type="ORF">E3N88_17517</name>
</gene>
<protein>
    <submittedName>
        <fullName evidence="1">Uncharacterized protein</fullName>
    </submittedName>
</protein>
<name>A0A5N6NS91_9ASTR</name>
<dbReference type="OrthoDB" id="1688863at2759"/>
<sequence length="119" mass="13396">MGNCIIRQNKTMQAGQEFNGHKESMKVDHEQVLGGHMYHRVPLLKPSMEFNKIPEIDAVSEGGDRVVRIKLVITKHELEMMLRKGGVSVSDLGIKESTDEDNRSCGRWKPVLASIPELN</sequence>
<evidence type="ECO:0000313" key="2">
    <source>
        <dbReference type="Proteomes" id="UP000326396"/>
    </source>
</evidence>
<keyword evidence="2" id="KW-1185">Reference proteome</keyword>
<dbReference type="Proteomes" id="UP000326396">
    <property type="component" value="Linkage Group LG17"/>
</dbReference>
<comment type="caution">
    <text evidence="1">The sequence shown here is derived from an EMBL/GenBank/DDBJ whole genome shotgun (WGS) entry which is preliminary data.</text>
</comment>
<accession>A0A5N6NS91</accession>
<proteinExistence type="predicted"/>
<organism evidence="1 2">
    <name type="scientific">Mikania micrantha</name>
    <name type="common">bitter vine</name>
    <dbReference type="NCBI Taxonomy" id="192012"/>
    <lineage>
        <taxon>Eukaryota</taxon>
        <taxon>Viridiplantae</taxon>
        <taxon>Streptophyta</taxon>
        <taxon>Embryophyta</taxon>
        <taxon>Tracheophyta</taxon>
        <taxon>Spermatophyta</taxon>
        <taxon>Magnoliopsida</taxon>
        <taxon>eudicotyledons</taxon>
        <taxon>Gunneridae</taxon>
        <taxon>Pentapetalae</taxon>
        <taxon>asterids</taxon>
        <taxon>campanulids</taxon>
        <taxon>Asterales</taxon>
        <taxon>Asteraceae</taxon>
        <taxon>Asteroideae</taxon>
        <taxon>Heliantheae alliance</taxon>
        <taxon>Eupatorieae</taxon>
        <taxon>Mikania</taxon>
    </lineage>
</organism>